<feature type="domain" description="HTH lysR-type" evidence="5">
    <location>
        <begin position="1"/>
        <end position="59"/>
    </location>
</feature>
<dbReference type="InterPro" id="IPR036390">
    <property type="entry name" value="WH_DNA-bd_sf"/>
</dbReference>
<dbReference type="SUPFAM" id="SSF53850">
    <property type="entry name" value="Periplasmic binding protein-like II"/>
    <property type="match status" value="1"/>
</dbReference>
<evidence type="ECO:0000256" key="2">
    <source>
        <dbReference type="ARBA" id="ARBA00023015"/>
    </source>
</evidence>
<keyword evidence="4" id="KW-0804">Transcription</keyword>
<dbReference type="RefSeq" id="WP_015617793.1">
    <property type="nucleotide sequence ID" value="NC_021182.1"/>
</dbReference>
<dbReference type="HOGENOM" id="CLU_039613_6_2_9"/>
<dbReference type="EMBL" id="CP003261">
    <property type="protein sequence ID" value="AGK99527.1"/>
    <property type="molecule type" value="Genomic_DNA"/>
</dbReference>
<dbReference type="FunFam" id="1.10.10.10:FF:000001">
    <property type="entry name" value="LysR family transcriptional regulator"/>
    <property type="match status" value="1"/>
</dbReference>
<evidence type="ECO:0000259" key="5">
    <source>
        <dbReference type="PROSITE" id="PS50931"/>
    </source>
</evidence>
<protein>
    <submittedName>
        <fullName evidence="6">Transcriptional regulator</fullName>
    </submittedName>
</protein>
<dbReference type="GO" id="GO:0003700">
    <property type="term" value="F:DNA-binding transcription factor activity"/>
    <property type="evidence" value="ECO:0007669"/>
    <property type="project" value="InterPro"/>
</dbReference>
<evidence type="ECO:0000256" key="1">
    <source>
        <dbReference type="ARBA" id="ARBA00009437"/>
    </source>
</evidence>
<evidence type="ECO:0000256" key="4">
    <source>
        <dbReference type="ARBA" id="ARBA00023163"/>
    </source>
</evidence>
<dbReference type="SUPFAM" id="SSF46785">
    <property type="entry name" value="Winged helix' DNA-binding domain"/>
    <property type="match status" value="1"/>
</dbReference>
<dbReference type="InterPro" id="IPR036388">
    <property type="entry name" value="WH-like_DNA-bd_sf"/>
</dbReference>
<dbReference type="Gene3D" id="1.10.10.10">
    <property type="entry name" value="Winged helix-like DNA-binding domain superfamily/Winged helix DNA-binding domain"/>
    <property type="match status" value="1"/>
</dbReference>
<keyword evidence="7" id="KW-1185">Reference proteome</keyword>
<evidence type="ECO:0000313" key="7">
    <source>
        <dbReference type="Proteomes" id="UP000013523"/>
    </source>
</evidence>
<accession>R4K8P3</accession>
<dbReference type="CDD" id="cd05466">
    <property type="entry name" value="PBP2_LTTR_substrate"/>
    <property type="match status" value="1"/>
</dbReference>
<dbReference type="Proteomes" id="UP000013523">
    <property type="component" value="Chromosome"/>
</dbReference>
<evidence type="ECO:0000313" key="6">
    <source>
        <dbReference type="EMBL" id="AGK99527.1"/>
    </source>
</evidence>
<dbReference type="STRING" id="86416.Clopa_4848"/>
<dbReference type="Pfam" id="PF00126">
    <property type="entry name" value="HTH_1"/>
    <property type="match status" value="1"/>
</dbReference>
<dbReference type="InterPro" id="IPR050950">
    <property type="entry name" value="HTH-type_LysR_regulators"/>
</dbReference>
<dbReference type="eggNOG" id="COG0583">
    <property type="taxonomic scope" value="Bacteria"/>
</dbReference>
<dbReference type="PATRIC" id="fig|86416.3.peg.4836"/>
<dbReference type="PANTHER" id="PTHR30419">
    <property type="entry name" value="HTH-TYPE TRANSCRIPTIONAL REGULATOR YBHD"/>
    <property type="match status" value="1"/>
</dbReference>
<dbReference type="PRINTS" id="PR00039">
    <property type="entry name" value="HTHLYSR"/>
</dbReference>
<organism evidence="6 7">
    <name type="scientific">Clostridium pasteurianum BC1</name>
    <dbReference type="NCBI Taxonomy" id="86416"/>
    <lineage>
        <taxon>Bacteria</taxon>
        <taxon>Bacillati</taxon>
        <taxon>Bacillota</taxon>
        <taxon>Clostridia</taxon>
        <taxon>Eubacteriales</taxon>
        <taxon>Clostridiaceae</taxon>
        <taxon>Clostridium</taxon>
    </lineage>
</organism>
<dbReference type="InterPro" id="IPR000847">
    <property type="entry name" value="LysR_HTH_N"/>
</dbReference>
<evidence type="ECO:0000256" key="3">
    <source>
        <dbReference type="ARBA" id="ARBA00023125"/>
    </source>
</evidence>
<dbReference type="GO" id="GO:0003677">
    <property type="term" value="F:DNA binding"/>
    <property type="evidence" value="ECO:0007669"/>
    <property type="project" value="UniProtKB-KW"/>
</dbReference>
<keyword evidence="3" id="KW-0238">DNA-binding</keyword>
<dbReference type="PROSITE" id="PS50931">
    <property type="entry name" value="HTH_LYSR"/>
    <property type="match status" value="1"/>
</dbReference>
<reference evidence="6 7" key="1">
    <citation type="submission" date="2012-01" db="EMBL/GenBank/DDBJ databases">
        <title>Complete sequence of chromosome of Clostridium pasteurianum BC1.</title>
        <authorList>
            <consortium name="US DOE Joint Genome Institute"/>
            <person name="Lucas S."/>
            <person name="Han J."/>
            <person name="Lapidus A."/>
            <person name="Cheng J.-F."/>
            <person name="Goodwin L."/>
            <person name="Pitluck S."/>
            <person name="Peters L."/>
            <person name="Mikhailova N."/>
            <person name="Teshima H."/>
            <person name="Detter J.C."/>
            <person name="Han C."/>
            <person name="Tapia R."/>
            <person name="Land M."/>
            <person name="Hauser L."/>
            <person name="Kyrpides N."/>
            <person name="Ivanova N."/>
            <person name="Pagani I."/>
            <person name="Dunn J."/>
            <person name="Taghavi S."/>
            <person name="Francis A."/>
            <person name="van der Lelie D."/>
            <person name="Woyke T."/>
        </authorList>
    </citation>
    <scope>NUCLEOTIDE SEQUENCE [LARGE SCALE GENOMIC DNA]</scope>
    <source>
        <strain evidence="6 7">BC1</strain>
    </source>
</reference>
<proteinExistence type="inferred from homology"/>
<dbReference type="PANTHER" id="PTHR30419:SF24">
    <property type="entry name" value="HTH-TYPE TRANSCRIPTIONAL REGULATOR CZCR"/>
    <property type="match status" value="1"/>
</dbReference>
<gene>
    <name evidence="6" type="ORF">Clopa_4848</name>
</gene>
<dbReference type="GO" id="GO:0005829">
    <property type="term" value="C:cytosol"/>
    <property type="evidence" value="ECO:0007669"/>
    <property type="project" value="TreeGrafter"/>
</dbReference>
<comment type="similarity">
    <text evidence="1">Belongs to the LysR transcriptional regulatory family.</text>
</comment>
<dbReference type="OrthoDB" id="63123at2"/>
<dbReference type="InterPro" id="IPR005119">
    <property type="entry name" value="LysR_subst-bd"/>
</dbReference>
<sequence length="231" mass="25500">MALSQIEVFIKVIENRSFTKAGEELHMSQSAVSHSIALMEEELGLPLIIRDKKQGVMVSDFGARVLIAARNILKEVSQIKQAAAMEKGLDIGTIRIGSFPSATARLLPKIISRFKKQYSGIDILLFDGDNQEVSEWLSNGVIDISFTAKLEKSNNIIPLTKDKIFAVLPKNHPLLELQSIPISEFSDIPFIMPKSGCEPLIMGIFNSEGLSPSVQKFILMSQQLFGLGENL</sequence>
<dbReference type="KEGG" id="cpas:Clopa_4848"/>
<dbReference type="Pfam" id="PF03466">
    <property type="entry name" value="LysR_substrate"/>
    <property type="match status" value="1"/>
</dbReference>
<dbReference type="AlphaFoldDB" id="R4K8P3"/>
<name>R4K8P3_CLOPA</name>
<dbReference type="Gene3D" id="3.40.190.290">
    <property type="match status" value="1"/>
</dbReference>
<keyword evidence="2" id="KW-0805">Transcription regulation</keyword>